<reference evidence="2" key="1">
    <citation type="submission" date="2021-08" db="EMBL/GenBank/DDBJ databases">
        <title>Chromosome-Level Trichoderma cornu-damae using Hi-C Data.</title>
        <authorList>
            <person name="Kim C.S."/>
        </authorList>
    </citation>
    <scope>NUCLEOTIDE SEQUENCE</scope>
    <source>
        <strain evidence="2">KA19-0412C</strain>
    </source>
</reference>
<evidence type="ECO:0000313" key="2">
    <source>
        <dbReference type="EMBL" id="KAH6608998.1"/>
    </source>
</evidence>
<comment type="caution">
    <text evidence="2">The sequence shown here is derived from an EMBL/GenBank/DDBJ whole genome shotgun (WGS) entry which is preliminary data.</text>
</comment>
<dbReference type="OrthoDB" id="5101503at2759"/>
<proteinExistence type="predicted"/>
<keyword evidence="3" id="KW-1185">Reference proteome</keyword>
<feature type="region of interest" description="Disordered" evidence="1">
    <location>
        <begin position="1"/>
        <end position="53"/>
    </location>
</feature>
<dbReference type="AlphaFoldDB" id="A0A9P8QUH5"/>
<protein>
    <submittedName>
        <fullName evidence="2">Uncharacterized protein</fullName>
    </submittedName>
</protein>
<name>A0A9P8QUH5_9HYPO</name>
<accession>A0A9P8QUH5</accession>
<evidence type="ECO:0000313" key="3">
    <source>
        <dbReference type="Proteomes" id="UP000827724"/>
    </source>
</evidence>
<organism evidence="2 3">
    <name type="scientific">Trichoderma cornu-damae</name>
    <dbReference type="NCBI Taxonomy" id="654480"/>
    <lineage>
        <taxon>Eukaryota</taxon>
        <taxon>Fungi</taxon>
        <taxon>Dikarya</taxon>
        <taxon>Ascomycota</taxon>
        <taxon>Pezizomycotina</taxon>
        <taxon>Sordariomycetes</taxon>
        <taxon>Hypocreomycetidae</taxon>
        <taxon>Hypocreales</taxon>
        <taxon>Hypocreaceae</taxon>
        <taxon>Trichoderma</taxon>
    </lineage>
</organism>
<sequence length="86" mass="9109">MSSHYSVHVHQGSSGPSSASSSSRSPSSSAHSGSSDSRSVSIRREYESAGRTAEVVRSGGGILIINHGRRDYEHNSPSPRYGGTYQ</sequence>
<feature type="region of interest" description="Disordered" evidence="1">
    <location>
        <begin position="65"/>
        <end position="86"/>
    </location>
</feature>
<evidence type="ECO:0000256" key="1">
    <source>
        <dbReference type="SAM" id="MobiDB-lite"/>
    </source>
</evidence>
<dbReference type="EMBL" id="JAIWOZ010000002">
    <property type="protein sequence ID" value="KAH6608998.1"/>
    <property type="molecule type" value="Genomic_DNA"/>
</dbReference>
<gene>
    <name evidence="2" type="ORF">Trco_002344</name>
</gene>
<dbReference type="Proteomes" id="UP000827724">
    <property type="component" value="Unassembled WGS sequence"/>
</dbReference>
<feature type="compositionally biased region" description="Low complexity" evidence="1">
    <location>
        <begin position="13"/>
        <end position="40"/>
    </location>
</feature>